<evidence type="ECO:0000313" key="2">
    <source>
        <dbReference type="EMBL" id="KKM26543.1"/>
    </source>
</evidence>
<comment type="caution">
    <text evidence="2">The sequence shown here is derived from an EMBL/GenBank/DDBJ whole genome shotgun (WGS) entry which is preliminary data.</text>
</comment>
<accession>A0A0F9KWS4</accession>
<protein>
    <submittedName>
        <fullName evidence="2">Uncharacterized protein</fullName>
    </submittedName>
</protein>
<organism evidence="2">
    <name type="scientific">marine sediment metagenome</name>
    <dbReference type="NCBI Taxonomy" id="412755"/>
    <lineage>
        <taxon>unclassified sequences</taxon>
        <taxon>metagenomes</taxon>
        <taxon>ecological metagenomes</taxon>
    </lineage>
</organism>
<proteinExistence type="predicted"/>
<gene>
    <name evidence="2" type="ORF">LCGC14_1583800</name>
</gene>
<sequence length="56" mass="6716">MDWAKFERMAELYGGGTKPKKRKSKHRARRKSKKSLKWRDVSTIEFKGKPLGFRNY</sequence>
<dbReference type="EMBL" id="LAZR01012494">
    <property type="protein sequence ID" value="KKM26543.1"/>
    <property type="molecule type" value="Genomic_DNA"/>
</dbReference>
<feature type="region of interest" description="Disordered" evidence="1">
    <location>
        <begin position="14"/>
        <end position="35"/>
    </location>
</feature>
<reference evidence="2" key="1">
    <citation type="journal article" date="2015" name="Nature">
        <title>Complex archaea that bridge the gap between prokaryotes and eukaryotes.</title>
        <authorList>
            <person name="Spang A."/>
            <person name="Saw J.H."/>
            <person name="Jorgensen S.L."/>
            <person name="Zaremba-Niedzwiedzka K."/>
            <person name="Martijn J."/>
            <person name="Lind A.E."/>
            <person name="van Eijk R."/>
            <person name="Schleper C."/>
            <person name="Guy L."/>
            <person name="Ettema T.J."/>
        </authorList>
    </citation>
    <scope>NUCLEOTIDE SEQUENCE</scope>
</reference>
<evidence type="ECO:0000256" key="1">
    <source>
        <dbReference type="SAM" id="MobiDB-lite"/>
    </source>
</evidence>
<name>A0A0F9KWS4_9ZZZZ</name>
<dbReference type="AlphaFoldDB" id="A0A0F9KWS4"/>
<feature type="compositionally biased region" description="Basic residues" evidence="1">
    <location>
        <begin position="18"/>
        <end position="35"/>
    </location>
</feature>